<proteinExistence type="predicted"/>
<protein>
    <submittedName>
        <fullName evidence="1">Uncharacterized protein</fullName>
    </submittedName>
</protein>
<dbReference type="Proteomes" id="UP000676565">
    <property type="component" value="Unassembled WGS sequence"/>
</dbReference>
<dbReference type="RefSeq" id="WP_210658274.1">
    <property type="nucleotide sequence ID" value="NZ_JAGKQQ010000001.1"/>
</dbReference>
<organism evidence="1 2">
    <name type="scientific">Gemmata palustris</name>
    <dbReference type="NCBI Taxonomy" id="2822762"/>
    <lineage>
        <taxon>Bacteria</taxon>
        <taxon>Pseudomonadati</taxon>
        <taxon>Planctomycetota</taxon>
        <taxon>Planctomycetia</taxon>
        <taxon>Gemmatales</taxon>
        <taxon>Gemmataceae</taxon>
        <taxon>Gemmata</taxon>
    </lineage>
</organism>
<accession>A0ABS5BZN8</accession>
<sequence length="52" mass="5886">MTQDEQIQDRLQRIVNALMSREAKIDGLRAASDLARILGYRLEPSLTSKEAL</sequence>
<dbReference type="EMBL" id="JAGKQQ010000001">
    <property type="protein sequence ID" value="MBP3958363.1"/>
    <property type="molecule type" value="Genomic_DNA"/>
</dbReference>
<gene>
    <name evidence="1" type="ORF">J8F10_24200</name>
</gene>
<reference evidence="1 2" key="1">
    <citation type="submission" date="2021-04" db="EMBL/GenBank/DDBJ databases">
        <authorList>
            <person name="Ivanova A."/>
        </authorList>
    </citation>
    <scope>NUCLEOTIDE SEQUENCE [LARGE SCALE GENOMIC DNA]</scope>
    <source>
        <strain evidence="1 2">G18</strain>
    </source>
</reference>
<keyword evidence="2" id="KW-1185">Reference proteome</keyword>
<comment type="caution">
    <text evidence="1">The sequence shown here is derived from an EMBL/GenBank/DDBJ whole genome shotgun (WGS) entry which is preliminary data.</text>
</comment>
<evidence type="ECO:0000313" key="1">
    <source>
        <dbReference type="EMBL" id="MBP3958363.1"/>
    </source>
</evidence>
<evidence type="ECO:0000313" key="2">
    <source>
        <dbReference type="Proteomes" id="UP000676565"/>
    </source>
</evidence>
<name>A0ABS5BZN8_9BACT</name>